<gene>
    <name evidence="1" type="ORF">AB3G37_12835</name>
</gene>
<dbReference type="RefSeq" id="WP_369788010.1">
    <property type="nucleotide sequence ID" value="NZ_CP165628.1"/>
</dbReference>
<dbReference type="AlphaFoldDB" id="A0AB39VLQ6"/>
<accession>A0AB39VLQ6</accession>
<organism evidence="1">
    <name type="scientific">Rouxiella sp. WC2420</name>
    <dbReference type="NCBI Taxonomy" id="3234145"/>
    <lineage>
        <taxon>Bacteria</taxon>
        <taxon>Pseudomonadati</taxon>
        <taxon>Pseudomonadota</taxon>
        <taxon>Gammaproteobacteria</taxon>
        <taxon>Enterobacterales</taxon>
        <taxon>Yersiniaceae</taxon>
        <taxon>Rouxiella</taxon>
    </lineage>
</organism>
<evidence type="ECO:0000313" key="1">
    <source>
        <dbReference type="EMBL" id="XDU70478.1"/>
    </source>
</evidence>
<reference evidence="1" key="1">
    <citation type="submission" date="2024-07" db="EMBL/GenBank/DDBJ databases">
        <authorList>
            <person name="Biller S.J."/>
        </authorList>
    </citation>
    <scope>NUCLEOTIDE SEQUENCE</scope>
    <source>
        <strain evidence="1">WC2420</strain>
    </source>
</reference>
<dbReference type="EMBL" id="CP165628">
    <property type="protein sequence ID" value="XDU70478.1"/>
    <property type="molecule type" value="Genomic_DNA"/>
</dbReference>
<protein>
    <submittedName>
        <fullName evidence="1">Uncharacterized protein</fullName>
    </submittedName>
</protein>
<name>A0AB39VLQ6_9GAMM</name>
<sequence>MEKSINFIDNLNHLNADFFSIDKKQDLLSRKLLMHHRHGENTFFSFYHQQPHASAEIFLWPWEYCINNGWPDNFQSIWQFALDRLYQLSHSAANENNLLNRYWPQANKPIIDSSLRLGVIRWQRGINTSLNSWQTPRKAEDI</sequence>
<proteinExistence type="predicted"/>